<evidence type="ECO:0000256" key="7">
    <source>
        <dbReference type="RuleBase" id="RU000304"/>
    </source>
</evidence>
<dbReference type="GO" id="GO:0005737">
    <property type="term" value="C:cytoplasm"/>
    <property type="evidence" value="ECO:0007669"/>
    <property type="project" value="TreeGrafter"/>
</dbReference>
<dbReference type="InterPro" id="IPR000719">
    <property type="entry name" value="Prot_kinase_dom"/>
</dbReference>
<dbReference type="PROSITE" id="PS00108">
    <property type="entry name" value="PROTEIN_KINASE_ST"/>
    <property type="match status" value="1"/>
</dbReference>
<dbReference type="InterPro" id="IPR017441">
    <property type="entry name" value="Protein_kinase_ATP_BS"/>
</dbReference>
<keyword evidence="3 6" id="KW-0547">Nucleotide-binding</keyword>
<protein>
    <submittedName>
        <fullName evidence="9">Kinase-like domain-containing protein</fullName>
    </submittedName>
</protein>
<accession>A0A397UXR0</accession>
<keyword evidence="4 9" id="KW-0418">Kinase</keyword>
<dbReference type="PROSITE" id="PS00107">
    <property type="entry name" value="PROTEIN_KINASE_ATP"/>
    <property type="match status" value="1"/>
</dbReference>
<dbReference type="FunFam" id="3.30.200.20:FF:000003">
    <property type="entry name" value="Non-specific serine/threonine protein kinase"/>
    <property type="match status" value="1"/>
</dbReference>
<dbReference type="SMART" id="SM00220">
    <property type="entry name" value="S_TKc"/>
    <property type="match status" value="1"/>
</dbReference>
<evidence type="ECO:0000259" key="8">
    <source>
        <dbReference type="PROSITE" id="PS50011"/>
    </source>
</evidence>
<feature type="binding site" evidence="6">
    <location>
        <position position="56"/>
    </location>
    <ligand>
        <name>ATP</name>
        <dbReference type="ChEBI" id="CHEBI:30616"/>
    </ligand>
</feature>
<dbReference type="AlphaFoldDB" id="A0A397UXR0"/>
<dbReference type="GO" id="GO:0035556">
    <property type="term" value="P:intracellular signal transduction"/>
    <property type="evidence" value="ECO:0007669"/>
    <property type="project" value="TreeGrafter"/>
</dbReference>
<evidence type="ECO:0000256" key="3">
    <source>
        <dbReference type="ARBA" id="ARBA00022741"/>
    </source>
</evidence>
<name>A0A397UXR0_9GLOM</name>
<dbReference type="CDD" id="cd14003">
    <property type="entry name" value="STKc_AMPK-like"/>
    <property type="match status" value="1"/>
</dbReference>
<feature type="domain" description="Protein kinase" evidence="8">
    <location>
        <begin position="27"/>
        <end position="252"/>
    </location>
</feature>
<dbReference type="EMBL" id="QKWP01000782">
    <property type="protein sequence ID" value="RIB14945.1"/>
    <property type="molecule type" value="Genomic_DNA"/>
</dbReference>
<dbReference type="GO" id="GO:0005524">
    <property type="term" value="F:ATP binding"/>
    <property type="evidence" value="ECO:0007669"/>
    <property type="project" value="UniProtKB-UniRule"/>
</dbReference>
<dbReference type="SUPFAM" id="SSF56112">
    <property type="entry name" value="Protein kinase-like (PK-like)"/>
    <property type="match status" value="1"/>
</dbReference>
<keyword evidence="5 6" id="KW-0067">ATP-binding</keyword>
<evidence type="ECO:0000256" key="5">
    <source>
        <dbReference type="ARBA" id="ARBA00022840"/>
    </source>
</evidence>
<dbReference type="STRING" id="44941.A0A397UXR0"/>
<keyword evidence="10" id="KW-1185">Reference proteome</keyword>
<dbReference type="Proteomes" id="UP000266673">
    <property type="component" value="Unassembled WGS sequence"/>
</dbReference>
<proteinExistence type="inferred from homology"/>
<dbReference type="InterPro" id="IPR008271">
    <property type="entry name" value="Ser/Thr_kinase_AS"/>
</dbReference>
<dbReference type="FunFam" id="1.10.510.10:FF:000571">
    <property type="entry name" value="Maternal embryonic leucine zipper kinase"/>
    <property type="match status" value="1"/>
</dbReference>
<dbReference type="OrthoDB" id="504170at2759"/>
<keyword evidence="2" id="KW-0808">Transferase</keyword>
<dbReference type="Gene3D" id="1.10.510.10">
    <property type="entry name" value="Transferase(Phosphotransferase) domain 1"/>
    <property type="match status" value="1"/>
</dbReference>
<dbReference type="PANTHER" id="PTHR24346:SF110">
    <property type="entry name" value="NON-SPECIFIC SERINE_THREONINE PROTEIN KINASE"/>
    <property type="match status" value="1"/>
</dbReference>
<comment type="caution">
    <text evidence="9">The sequence shown here is derived from an EMBL/GenBank/DDBJ whole genome shotgun (WGS) entry which is preliminary data.</text>
</comment>
<evidence type="ECO:0000256" key="6">
    <source>
        <dbReference type="PROSITE-ProRule" id="PRU10141"/>
    </source>
</evidence>
<reference evidence="9 10" key="1">
    <citation type="submission" date="2018-06" db="EMBL/GenBank/DDBJ databases">
        <title>Comparative genomics reveals the genomic features of Rhizophagus irregularis, R. cerebriforme, R. diaphanum and Gigaspora rosea, and their symbiotic lifestyle signature.</title>
        <authorList>
            <person name="Morin E."/>
            <person name="San Clemente H."/>
            <person name="Chen E.C.H."/>
            <person name="De La Providencia I."/>
            <person name="Hainaut M."/>
            <person name="Kuo A."/>
            <person name="Kohler A."/>
            <person name="Murat C."/>
            <person name="Tang N."/>
            <person name="Roy S."/>
            <person name="Loubradou J."/>
            <person name="Henrissat B."/>
            <person name="Grigoriev I.V."/>
            <person name="Corradi N."/>
            <person name="Roux C."/>
            <person name="Martin F.M."/>
        </authorList>
    </citation>
    <scope>NUCLEOTIDE SEQUENCE [LARGE SCALE GENOMIC DNA]</scope>
    <source>
        <strain evidence="9 10">DAOM 194757</strain>
    </source>
</reference>
<evidence type="ECO:0000256" key="2">
    <source>
        <dbReference type="ARBA" id="ARBA00022679"/>
    </source>
</evidence>
<gene>
    <name evidence="9" type="ORF">C2G38_2132184</name>
</gene>
<dbReference type="Pfam" id="PF00069">
    <property type="entry name" value="Pkinase"/>
    <property type="match status" value="1"/>
</dbReference>
<dbReference type="InterPro" id="IPR011009">
    <property type="entry name" value="Kinase-like_dom_sf"/>
</dbReference>
<comment type="similarity">
    <text evidence="7">Belongs to the protein kinase superfamily.</text>
</comment>
<dbReference type="PIRSF" id="PIRSF000654">
    <property type="entry name" value="Integrin-linked_kinase"/>
    <property type="match status" value="1"/>
</dbReference>
<sequence length="252" mass="29218">MHNMPYGTRRLAKNNEKAKDIKSVGNYILEDTIGEGTYGKVKLATHKLTRQKVAIKIIPKIHAENLTREIHHHRYLHHPNIISLFEVIPTENKIYMVLEYCEGGELYDFLVNRKRLKENLARKMFGQLCRAVKYCHDRRVVHRDLKLENILLDAHKNIKLGDFGFTREYESKKLLETICGSTGYSAPEMLTGKKYSGLEIDVWSLGVILYTLLCGSLPFDDDDENEMKLKIMKGEYEMGEFLSDGNDIYLLF</sequence>
<dbReference type="GO" id="GO:0004674">
    <property type="term" value="F:protein serine/threonine kinase activity"/>
    <property type="evidence" value="ECO:0007669"/>
    <property type="project" value="UniProtKB-KW"/>
</dbReference>
<dbReference type="PROSITE" id="PS50011">
    <property type="entry name" value="PROTEIN_KINASE_DOM"/>
    <property type="match status" value="1"/>
</dbReference>
<evidence type="ECO:0000256" key="1">
    <source>
        <dbReference type="ARBA" id="ARBA00022527"/>
    </source>
</evidence>
<evidence type="ECO:0000256" key="4">
    <source>
        <dbReference type="ARBA" id="ARBA00022777"/>
    </source>
</evidence>
<organism evidence="9 10">
    <name type="scientific">Gigaspora rosea</name>
    <dbReference type="NCBI Taxonomy" id="44941"/>
    <lineage>
        <taxon>Eukaryota</taxon>
        <taxon>Fungi</taxon>
        <taxon>Fungi incertae sedis</taxon>
        <taxon>Mucoromycota</taxon>
        <taxon>Glomeromycotina</taxon>
        <taxon>Glomeromycetes</taxon>
        <taxon>Diversisporales</taxon>
        <taxon>Gigasporaceae</taxon>
        <taxon>Gigaspora</taxon>
    </lineage>
</organism>
<evidence type="ECO:0000313" key="10">
    <source>
        <dbReference type="Proteomes" id="UP000266673"/>
    </source>
</evidence>
<dbReference type="PANTHER" id="PTHR24346">
    <property type="entry name" value="MAP/MICROTUBULE AFFINITY-REGULATING KINASE"/>
    <property type="match status" value="1"/>
</dbReference>
<evidence type="ECO:0000313" key="9">
    <source>
        <dbReference type="EMBL" id="RIB14945.1"/>
    </source>
</evidence>
<keyword evidence="1 7" id="KW-0723">Serine/threonine-protein kinase</keyword>